<keyword evidence="2 8" id="KW-0699">rRNA-binding</keyword>
<evidence type="ECO:0000256" key="3">
    <source>
        <dbReference type="ARBA" id="ARBA00022884"/>
    </source>
</evidence>
<evidence type="ECO:0000256" key="7">
    <source>
        <dbReference type="ARBA" id="ARBA00058688"/>
    </source>
</evidence>
<reference evidence="11 12" key="1">
    <citation type="submission" date="2015-02" db="EMBL/GenBank/DDBJ databases">
        <title>Improved understanding of the partial-nitritation anammox process through 23 genomes representing the majority of the microbial community.</title>
        <authorList>
            <person name="Speth D.R."/>
            <person name="In T Zandt M."/>
            <person name="Guerrero Cruz S."/>
            <person name="Jetten M.S."/>
            <person name="Dutilh B.E."/>
        </authorList>
    </citation>
    <scope>NUCLEOTIDE SEQUENCE [LARGE SCALE GENOMIC DNA]</scope>
    <source>
        <strain evidence="11">OLB20</strain>
    </source>
</reference>
<dbReference type="InterPro" id="IPR014722">
    <property type="entry name" value="Rib_uL2_dom2"/>
</dbReference>
<comment type="similarity">
    <text evidence="1 8 9">Belongs to the universal ribosomal protein uL24 family.</text>
</comment>
<dbReference type="PANTHER" id="PTHR12903">
    <property type="entry name" value="MITOCHONDRIAL RIBOSOMAL PROTEIN L24"/>
    <property type="match status" value="1"/>
</dbReference>
<dbReference type="HAMAP" id="MF_01326_B">
    <property type="entry name" value="Ribosomal_uL24_B"/>
    <property type="match status" value="1"/>
</dbReference>
<dbReference type="SUPFAM" id="SSF50104">
    <property type="entry name" value="Translation proteins SH3-like domain"/>
    <property type="match status" value="1"/>
</dbReference>
<proteinExistence type="inferred from homology"/>
<dbReference type="STRING" id="1617426.TR69_WS6001001186"/>
<dbReference type="Gene3D" id="2.30.30.30">
    <property type="match status" value="1"/>
</dbReference>
<dbReference type="AlphaFoldDB" id="A0A136LX09"/>
<protein>
    <recommendedName>
        <fullName evidence="6 8">Large ribosomal subunit protein uL24</fullName>
    </recommendedName>
</protein>
<evidence type="ECO:0000256" key="2">
    <source>
        <dbReference type="ARBA" id="ARBA00022730"/>
    </source>
</evidence>
<dbReference type="InterPro" id="IPR005824">
    <property type="entry name" value="KOW"/>
</dbReference>
<dbReference type="InterPro" id="IPR008991">
    <property type="entry name" value="Translation_prot_SH3-like_sf"/>
</dbReference>
<dbReference type="Pfam" id="PF00467">
    <property type="entry name" value="KOW"/>
    <property type="match status" value="1"/>
</dbReference>
<evidence type="ECO:0000256" key="5">
    <source>
        <dbReference type="ARBA" id="ARBA00023274"/>
    </source>
</evidence>
<organism evidence="11 12">
    <name type="scientific">candidate division WS6 bacterium OLB20</name>
    <dbReference type="NCBI Taxonomy" id="1617426"/>
    <lineage>
        <taxon>Bacteria</taxon>
        <taxon>Candidatus Dojkabacteria</taxon>
    </lineage>
</organism>
<comment type="subunit">
    <text evidence="8">Part of the 50S ribosomal subunit.</text>
</comment>
<evidence type="ECO:0000259" key="10">
    <source>
        <dbReference type="SMART" id="SM00739"/>
    </source>
</evidence>
<evidence type="ECO:0000256" key="9">
    <source>
        <dbReference type="RuleBase" id="RU003477"/>
    </source>
</evidence>
<keyword evidence="4 8" id="KW-0689">Ribosomal protein</keyword>
<gene>
    <name evidence="8 11" type="primary">rplX</name>
    <name evidence="11" type="ORF">TR69_WS6001001186</name>
</gene>
<evidence type="ECO:0000256" key="8">
    <source>
        <dbReference type="HAMAP-Rule" id="MF_01326"/>
    </source>
</evidence>
<dbReference type="NCBIfam" id="TIGR01079">
    <property type="entry name" value="rplX_bact"/>
    <property type="match status" value="1"/>
</dbReference>
<dbReference type="GO" id="GO:0019843">
    <property type="term" value="F:rRNA binding"/>
    <property type="evidence" value="ECO:0007669"/>
    <property type="project" value="UniProtKB-UniRule"/>
</dbReference>
<dbReference type="EMBL" id="JYNZ01000004">
    <property type="protein sequence ID" value="KXK26191.1"/>
    <property type="molecule type" value="Genomic_DNA"/>
</dbReference>
<dbReference type="InterPro" id="IPR041988">
    <property type="entry name" value="Ribosomal_uL24_KOW"/>
</dbReference>
<dbReference type="Proteomes" id="UP000070457">
    <property type="component" value="Unassembled WGS sequence"/>
</dbReference>
<evidence type="ECO:0000256" key="1">
    <source>
        <dbReference type="ARBA" id="ARBA00010618"/>
    </source>
</evidence>
<evidence type="ECO:0000313" key="11">
    <source>
        <dbReference type="EMBL" id="KXK26191.1"/>
    </source>
</evidence>
<keyword evidence="5 8" id="KW-0687">Ribonucleoprotein</keyword>
<dbReference type="InterPro" id="IPR005825">
    <property type="entry name" value="Ribosomal_uL24_CS"/>
</dbReference>
<dbReference type="SMART" id="SM00739">
    <property type="entry name" value="KOW"/>
    <property type="match status" value="1"/>
</dbReference>
<comment type="function">
    <text evidence="7 8">One of the proteins that surrounds the polypeptide exit tunnel on the outside of the subunit.</text>
</comment>
<evidence type="ECO:0000313" key="12">
    <source>
        <dbReference type="Proteomes" id="UP000070457"/>
    </source>
</evidence>
<dbReference type="FunFam" id="2.30.30.30:FF:000004">
    <property type="entry name" value="50S ribosomal protein L24"/>
    <property type="match status" value="1"/>
</dbReference>
<evidence type="ECO:0000256" key="6">
    <source>
        <dbReference type="ARBA" id="ARBA00035206"/>
    </source>
</evidence>
<feature type="domain" description="KOW" evidence="10">
    <location>
        <begin position="2"/>
        <end position="29"/>
    </location>
</feature>
<dbReference type="PATRIC" id="fig|1617426.3.peg.1175"/>
<keyword evidence="3 8" id="KW-0694">RNA-binding</keyword>
<dbReference type="PROSITE" id="PS01108">
    <property type="entry name" value="RIBOSOMAL_L24"/>
    <property type="match status" value="1"/>
</dbReference>
<dbReference type="GO" id="GO:0005840">
    <property type="term" value="C:ribosome"/>
    <property type="evidence" value="ECO:0007669"/>
    <property type="project" value="UniProtKB-KW"/>
</dbReference>
<dbReference type="Pfam" id="PF17136">
    <property type="entry name" value="ribosomal_L24"/>
    <property type="match status" value="1"/>
</dbReference>
<comment type="caution">
    <text evidence="11">The sequence shown here is derived from an EMBL/GenBank/DDBJ whole genome shotgun (WGS) entry which is preliminary data.</text>
</comment>
<dbReference type="GO" id="GO:0006412">
    <property type="term" value="P:translation"/>
    <property type="evidence" value="ECO:0007669"/>
    <property type="project" value="UniProtKB-UniRule"/>
</dbReference>
<dbReference type="GO" id="GO:0003735">
    <property type="term" value="F:structural constituent of ribosome"/>
    <property type="evidence" value="ECO:0007669"/>
    <property type="project" value="InterPro"/>
</dbReference>
<evidence type="ECO:0000256" key="4">
    <source>
        <dbReference type="ARBA" id="ARBA00022980"/>
    </source>
</evidence>
<comment type="function">
    <text evidence="8">One of two assembly initiator proteins, it binds directly to the 5'-end of the 23S rRNA, where it nucleates assembly of the 50S subunit.</text>
</comment>
<dbReference type="CDD" id="cd06089">
    <property type="entry name" value="KOW_RPL26"/>
    <property type="match status" value="1"/>
</dbReference>
<dbReference type="InterPro" id="IPR003256">
    <property type="entry name" value="Ribosomal_uL24"/>
</dbReference>
<name>A0A136LX09_9BACT</name>
<dbReference type="InterPro" id="IPR057264">
    <property type="entry name" value="Ribosomal_uL24_C"/>
</dbReference>
<accession>A0A136LX09</accession>
<sequence>MKIKKGDTVQVITGKDRGKTGKVLRVFRLTDRVVVEGVNIQKRHRKATNQNEQSGIVSFEGPIHVSNVMIVDPKDNKPSRIGYTIEKGEKTRVSKRSGSKI</sequence>
<dbReference type="GO" id="GO:1990904">
    <property type="term" value="C:ribonucleoprotein complex"/>
    <property type="evidence" value="ECO:0007669"/>
    <property type="project" value="UniProtKB-KW"/>
</dbReference>